<feature type="region of interest" description="Disordered" evidence="2">
    <location>
        <begin position="100"/>
        <end position="147"/>
    </location>
</feature>
<evidence type="ECO:0000313" key="3">
    <source>
        <dbReference type="Proteomes" id="UP000694867"/>
    </source>
</evidence>
<protein>
    <submittedName>
        <fullName evidence="4">NADH dehydrogenase [ubiquinone] 1 alpha subcomplex assembly factor 2</fullName>
    </submittedName>
</protein>
<dbReference type="GO" id="GO:0032981">
    <property type="term" value="P:mitochondrial respiratory chain complex I assembly"/>
    <property type="evidence" value="ECO:0007669"/>
    <property type="project" value="TreeGrafter"/>
</dbReference>
<gene>
    <name evidence="4" type="primary">LOC100906809</name>
</gene>
<dbReference type="Proteomes" id="UP000694867">
    <property type="component" value="Unplaced"/>
</dbReference>
<name>A0AAJ6QW64_9ACAR</name>
<dbReference type="AlphaFoldDB" id="A0AAJ6QW64"/>
<dbReference type="Pfam" id="PF05071">
    <property type="entry name" value="NDUFA12"/>
    <property type="match status" value="1"/>
</dbReference>
<reference evidence="4" key="1">
    <citation type="submission" date="2025-08" db="UniProtKB">
        <authorList>
            <consortium name="RefSeq"/>
        </authorList>
    </citation>
    <scope>IDENTIFICATION</scope>
</reference>
<dbReference type="GO" id="GO:0045271">
    <property type="term" value="C:respiratory chain complex I"/>
    <property type="evidence" value="ECO:0007669"/>
    <property type="project" value="InterPro"/>
</dbReference>
<organism evidence="3 4">
    <name type="scientific">Galendromus occidentalis</name>
    <name type="common">western predatory mite</name>
    <dbReference type="NCBI Taxonomy" id="34638"/>
    <lineage>
        <taxon>Eukaryota</taxon>
        <taxon>Metazoa</taxon>
        <taxon>Ecdysozoa</taxon>
        <taxon>Arthropoda</taxon>
        <taxon>Chelicerata</taxon>
        <taxon>Arachnida</taxon>
        <taxon>Acari</taxon>
        <taxon>Parasitiformes</taxon>
        <taxon>Mesostigmata</taxon>
        <taxon>Gamasina</taxon>
        <taxon>Phytoseioidea</taxon>
        <taxon>Phytoseiidae</taxon>
        <taxon>Typhlodrominae</taxon>
        <taxon>Galendromus</taxon>
    </lineage>
</organism>
<evidence type="ECO:0000313" key="4">
    <source>
        <dbReference type="RefSeq" id="XP_003745833.1"/>
    </source>
</evidence>
<feature type="compositionally biased region" description="Polar residues" evidence="2">
    <location>
        <begin position="126"/>
        <end position="135"/>
    </location>
</feature>
<dbReference type="PANTHER" id="PTHR32470:SF2">
    <property type="entry name" value="NADH DEHYDROGENASE [UBIQUINONE] 1 ALPHA SUBCOMPLEX ASSEMBLY FACTOR 2"/>
    <property type="match status" value="1"/>
</dbReference>
<dbReference type="InterPro" id="IPR007763">
    <property type="entry name" value="NDUFA12"/>
</dbReference>
<evidence type="ECO:0000256" key="1">
    <source>
        <dbReference type="ARBA" id="ARBA00007355"/>
    </source>
</evidence>
<dbReference type="GeneID" id="100906809"/>
<dbReference type="PANTHER" id="PTHR32470">
    <property type="entry name" value="ADH DEHYDROGENASE [UBIQUINONE] 1 ALPHA SUBCOMPLEX ASSEMBLY FACTOR 2"/>
    <property type="match status" value="1"/>
</dbReference>
<sequence length="147" mass="17059">MSRQRSVLQVLYDNFWNSLRRQPPLKPVGEDYLGNKYFEFQAGERSGRRSKRQVQPVSEEVDYELPFEWEAWLRGRRRDPPTAEEIQERIARQAQAVANAKRLEKDMGKEVIPASTDPHAFPKLGNYSSNPQIGSQPLRDKDENSSL</sequence>
<feature type="compositionally biased region" description="Basic and acidic residues" evidence="2">
    <location>
        <begin position="138"/>
        <end position="147"/>
    </location>
</feature>
<proteinExistence type="inferred from homology"/>
<dbReference type="KEGG" id="goe:100906809"/>
<comment type="similarity">
    <text evidence="1">Belongs to the complex I NDUFA12 subunit family.</text>
</comment>
<dbReference type="RefSeq" id="XP_003745833.1">
    <property type="nucleotide sequence ID" value="XM_003745785.2"/>
</dbReference>
<dbReference type="InterPro" id="IPR052618">
    <property type="entry name" value="ComplexI_NDUFA12"/>
</dbReference>
<accession>A0AAJ6QW64</accession>
<evidence type="ECO:0000256" key="2">
    <source>
        <dbReference type="SAM" id="MobiDB-lite"/>
    </source>
</evidence>
<dbReference type="GO" id="GO:0005739">
    <property type="term" value="C:mitochondrion"/>
    <property type="evidence" value="ECO:0007669"/>
    <property type="project" value="TreeGrafter"/>
</dbReference>
<keyword evidence="3" id="KW-1185">Reference proteome</keyword>